<feature type="compositionally biased region" description="Low complexity" evidence="1">
    <location>
        <begin position="114"/>
        <end position="124"/>
    </location>
</feature>
<reference evidence="2" key="3">
    <citation type="submission" date="2025-09" db="UniProtKB">
        <authorList>
            <consortium name="Ensembl"/>
        </authorList>
    </citation>
    <scope>IDENTIFICATION</scope>
</reference>
<keyword evidence="3" id="KW-1185">Reference proteome</keyword>
<reference evidence="2 3" key="1">
    <citation type="submission" date="2009-03" db="EMBL/GenBank/DDBJ databases">
        <authorList>
            <person name="Warren W."/>
            <person name="Ye L."/>
            <person name="Minx P."/>
            <person name="Worley K."/>
            <person name="Gibbs R."/>
            <person name="Wilson R.K."/>
        </authorList>
    </citation>
    <scope>NUCLEOTIDE SEQUENCE [LARGE SCALE GENOMIC DNA]</scope>
</reference>
<feature type="region of interest" description="Disordered" evidence="1">
    <location>
        <begin position="113"/>
        <end position="136"/>
    </location>
</feature>
<dbReference type="PRINTS" id="PR02045">
    <property type="entry name" value="F138DOMAIN"/>
</dbReference>
<dbReference type="PANTHER" id="PTHR12138">
    <property type="entry name" value="PRIMATE-EXPANDED PROTEIN FAMILY"/>
    <property type="match status" value="1"/>
</dbReference>
<organism evidence="2 3">
    <name type="scientific">Callithrix jacchus</name>
    <name type="common">White-tufted-ear marmoset</name>
    <name type="synonym">Simia Jacchus</name>
    <dbReference type="NCBI Taxonomy" id="9483"/>
    <lineage>
        <taxon>Eukaryota</taxon>
        <taxon>Metazoa</taxon>
        <taxon>Chordata</taxon>
        <taxon>Craniata</taxon>
        <taxon>Vertebrata</taxon>
        <taxon>Euteleostomi</taxon>
        <taxon>Mammalia</taxon>
        <taxon>Eutheria</taxon>
        <taxon>Euarchontoglires</taxon>
        <taxon>Primates</taxon>
        <taxon>Haplorrhini</taxon>
        <taxon>Platyrrhini</taxon>
        <taxon>Cebidae</taxon>
        <taxon>Callitrichinae</taxon>
        <taxon>Callithrix</taxon>
        <taxon>Callithrix</taxon>
    </lineage>
</organism>
<dbReference type="Ensembl" id="ENSCJAT00000137789.1">
    <property type="protein sequence ID" value="ENSCJAP00000087464.1"/>
    <property type="gene ID" value="ENSCJAG00000083593.1"/>
</dbReference>
<evidence type="ECO:0000313" key="2">
    <source>
        <dbReference type="Ensembl" id="ENSCJAP00000087464.1"/>
    </source>
</evidence>
<accession>A0A8I3WR09</accession>
<protein>
    <submittedName>
        <fullName evidence="2">Uncharacterized protein</fullName>
    </submittedName>
</protein>
<proteinExistence type="predicted"/>
<dbReference type="AlphaFoldDB" id="A0A8I3WR09"/>
<dbReference type="GeneTree" id="ENSGT01150000286943"/>
<reference evidence="2" key="2">
    <citation type="submission" date="2025-08" db="UniProtKB">
        <authorList>
            <consortium name="Ensembl"/>
        </authorList>
    </citation>
    <scope>IDENTIFICATION</scope>
</reference>
<sequence length="136" mass="14882">MADWHPRWSCFCSTITSGRCSFLDHIVLFCFESECHSVARLECSGLISAHCKFHLLGSSNSPASASQVAGTMNTSHHAQLIFVFLVEKGFHSVTQAGVQWCSYGSVQPQPPGLKPSSHLSLPSSWDHRQAPHLANC</sequence>
<evidence type="ECO:0000313" key="3">
    <source>
        <dbReference type="Proteomes" id="UP000008225"/>
    </source>
</evidence>
<name>A0A8I3WR09_CALJA</name>
<evidence type="ECO:0000256" key="1">
    <source>
        <dbReference type="SAM" id="MobiDB-lite"/>
    </source>
</evidence>
<dbReference type="Proteomes" id="UP000008225">
    <property type="component" value="Chromosome 5"/>
</dbReference>
<dbReference type="PANTHER" id="PTHR12138:SF135">
    <property type="entry name" value="SAM DOMAIN-CONTAINING PROTEIN"/>
    <property type="match status" value="1"/>
</dbReference>